<dbReference type="OrthoDB" id="2064143at2"/>
<protein>
    <submittedName>
        <fullName evidence="1">Uncharacterized protein</fullName>
    </submittedName>
</protein>
<reference evidence="1 2" key="1">
    <citation type="journal article" date="2015" name="Genome Announc.">
        <title>Expanding the biotechnology potential of lactobacilli through comparative genomics of 213 strains and associated genera.</title>
        <authorList>
            <person name="Sun Z."/>
            <person name="Harris H.M."/>
            <person name="McCann A."/>
            <person name="Guo C."/>
            <person name="Argimon S."/>
            <person name="Zhang W."/>
            <person name="Yang X."/>
            <person name="Jeffery I.B."/>
            <person name="Cooney J.C."/>
            <person name="Kagawa T.F."/>
            <person name="Liu W."/>
            <person name="Song Y."/>
            <person name="Salvetti E."/>
            <person name="Wrobel A."/>
            <person name="Rasinkangas P."/>
            <person name="Parkhill J."/>
            <person name="Rea M.C."/>
            <person name="O'Sullivan O."/>
            <person name="Ritari J."/>
            <person name="Douillard F.P."/>
            <person name="Paul Ross R."/>
            <person name="Yang R."/>
            <person name="Briner A.E."/>
            <person name="Felis G.E."/>
            <person name="de Vos W.M."/>
            <person name="Barrangou R."/>
            <person name="Klaenhammer T.R."/>
            <person name="Caufield P.W."/>
            <person name="Cui Y."/>
            <person name="Zhang H."/>
            <person name="O'Toole P.W."/>
        </authorList>
    </citation>
    <scope>NUCLEOTIDE SEQUENCE [LARGE SCALE GENOMIC DNA]</scope>
    <source>
        <strain evidence="1 2">DSM 16634</strain>
    </source>
</reference>
<evidence type="ECO:0000313" key="2">
    <source>
        <dbReference type="Proteomes" id="UP000051324"/>
    </source>
</evidence>
<gene>
    <name evidence="1" type="ORF">FC32_GL001263</name>
</gene>
<dbReference type="EMBL" id="AZFT01000053">
    <property type="protein sequence ID" value="KRL83992.1"/>
    <property type="molecule type" value="Genomic_DNA"/>
</dbReference>
<accession>A0A0R1TYV4</accession>
<comment type="caution">
    <text evidence="1">The sequence shown here is derived from an EMBL/GenBank/DDBJ whole genome shotgun (WGS) entry which is preliminary data.</text>
</comment>
<name>A0A0R1TYV4_9LACO</name>
<evidence type="ECO:0000313" key="1">
    <source>
        <dbReference type="EMBL" id="KRL83992.1"/>
    </source>
</evidence>
<dbReference type="eggNOG" id="ENOG5033BHZ">
    <property type="taxonomic scope" value="Bacteria"/>
</dbReference>
<dbReference type="AlphaFoldDB" id="A0A0R1TYV4"/>
<organism evidence="1 2">
    <name type="scientific">Ligilactobacillus apodemi DSM 16634 = JCM 16172</name>
    <dbReference type="NCBI Taxonomy" id="1423724"/>
    <lineage>
        <taxon>Bacteria</taxon>
        <taxon>Bacillati</taxon>
        <taxon>Bacillota</taxon>
        <taxon>Bacilli</taxon>
        <taxon>Lactobacillales</taxon>
        <taxon>Lactobacillaceae</taxon>
        <taxon>Ligilactobacillus</taxon>
    </lineage>
</organism>
<dbReference type="RefSeq" id="WP_051533676.1">
    <property type="nucleotide sequence ID" value="NZ_AZFT01000053.1"/>
</dbReference>
<dbReference type="PATRIC" id="fig|1423724.4.peg.1319"/>
<keyword evidence="2" id="KW-1185">Reference proteome</keyword>
<dbReference type="STRING" id="1423724.FC32_GL001263"/>
<sequence>MLNSLAYLGFSDIRKIEDMTFAEYNLRIEAHQLKQIKEQEKLALLAWFNQSVQATTGNAKHPKPKYRKFTDFFDSLEMIDELRDEFELDYQPRTQKVKDKKRRDLINARLAEFEMMRRGSHGAEL</sequence>
<dbReference type="Proteomes" id="UP000051324">
    <property type="component" value="Unassembled WGS sequence"/>
</dbReference>
<proteinExistence type="predicted"/>